<dbReference type="Pfam" id="PF13359">
    <property type="entry name" value="DDE_Tnp_4"/>
    <property type="match status" value="1"/>
</dbReference>
<name>A0AAP0C125_9ASPA</name>
<dbReference type="Pfam" id="PF12776">
    <property type="entry name" value="Myb_DNA-bind_3"/>
    <property type="match status" value="1"/>
</dbReference>
<evidence type="ECO:0000259" key="5">
    <source>
        <dbReference type="Pfam" id="PF13359"/>
    </source>
</evidence>
<dbReference type="PANTHER" id="PTHR31704:SF37">
    <property type="entry name" value="HEAT SHOCK PROTEIN"/>
    <property type="match status" value="1"/>
</dbReference>
<protein>
    <recommendedName>
        <fullName evidence="9">Myb/SANT-like domain-containing protein</fullName>
    </recommendedName>
</protein>
<evidence type="ECO:0000313" key="7">
    <source>
        <dbReference type="EMBL" id="KAK8956825.1"/>
    </source>
</evidence>
<dbReference type="Proteomes" id="UP001418222">
    <property type="component" value="Unassembled WGS sequence"/>
</dbReference>
<dbReference type="AlphaFoldDB" id="A0AAP0C125"/>
<evidence type="ECO:0000256" key="2">
    <source>
        <dbReference type="ARBA" id="ARBA00022723"/>
    </source>
</evidence>
<dbReference type="InterPro" id="IPR058353">
    <property type="entry name" value="DUF8040"/>
</dbReference>
<proteinExistence type="predicted"/>
<reference evidence="7 8" key="1">
    <citation type="journal article" date="2022" name="Nat. Plants">
        <title>Genomes of leafy and leafless Platanthera orchids illuminate the evolution of mycoheterotrophy.</title>
        <authorList>
            <person name="Li M.H."/>
            <person name="Liu K.W."/>
            <person name="Li Z."/>
            <person name="Lu H.C."/>
            <person name="Ye Q.L."/>
            <person name="Zhang D."/>
            <person name="Wang J.Y."/>
            <person name="Li Y.F."/>
            <person name="Zhong Z.M."/>
            <person name="Liu X."/>
            <person name="Yu X."/>
            <person name="Liu D.K."/>
            <person name="Tu X.D."/>
            <person name="Liu B."/>
            <person name="Hao Y."/>
            <person name="Liao X.Y."/>
            <person name="Jiang Y.T."/>
            <person name="Sun W.H."/>
            <person name="Chen J."/>
            <person name="Chen Y.Q."/>
            <person name="Ai Y."/>
            <person name="Zhai J.W."/>
            <person name="Wu S.S."/>
            <person name="Zhou Z."/>
            <person name="Hsiao Y.Y."/>
            <person name="Wu W.L."/>
            <person name="Chen Y.Y."/>
            <person name="Lin Y.F."/>
            <person name="Hsu J.L."/>
            <person name="Li C.Y."/>
            <person name="Wang Z.W."/>
            <person name="Zhao X."/>
            <person name="Zhong W.Y."/>
            <person name="Ma X.K."/>
            <person name="Ma L."/>
            <person name="Huang J."/>
            <person name="Chen G.Z."/>
            <person name="Huang M.Z."/>
            <person name="Huang L."/>
            <person name="Peng D.H."/>
            <person name="Luo Y.B."/>
            <person name="Zou S.Q."/>
            <person name="Chen S.P."/>
            <person name="Lan S."/>
            <person name="Tsai W.C."/>
            <person name="Van de Peer Y."/>
            <person name="Liu Z.J."/>
        </authorList>
    </citation>
    <scope>NUCLEOTIDE SEQUENCE [LARGE SCALE GENOMIC DNA]</scope>
    <source>
        <strain evidence="7">Lor287</strain>
    </source>
</reference>
<keyword evidence="2" id="KW-0479">Metal-binding</keyword>
<keyword evidence="8" id="KW-1185">Reference proteome</keyword>
<dbReference type="PANTHER" id="PTHR31704">
    <property type="entry name" value="MYB/SANT-LIKE DNA-BINDING DOMAIN PROTEIN-RELATED"/>
    <property type="match status" value="1"/>
</dbReference>
<evidence type="ECO:0000259" key="4">
    <source>
        <dbReference type="Pfam" id="PF12776"/>
    </source>
</evidence>
<gene>
    <name evidence="7" type="ORF">KSP39_PZI000789</name>
</gene>
<evidence type="ECO:0000256" key="3">
    <source>
        <dbReference type="SAM" id="MobiDB-lite"/>
    </source>
</evidence>
<comment type="caution">
    <text evidence="7">The sequence shown here is derived from an EMBL/GenBank/DDBJ whole genome shotgun (WGS) entry which is preliminary data.</text>
</comment>
<feature type="domain" description="DDE Tnp4" evidence="5">
    <location>
        <begin position="268"/>
        <end position="325"/>
    </location>
</feature>
<feature type="compositionally biased region" description="Basic and acidic residues" evidence="3">
    <location>
        <begin position="151"/>
        <end position="160"/>
    </location>
</feature>
<dbReference type="InterPro" id="IPR027806">
    <property type="entry name" value="HARBI1_dom"/>
</dbReference>
<sequence length="348" mass="40066">MGKHKENGISATWEQNDVLLFCDLCIKEIELGNRPTTHFSKDGWNNLMNKFRERTGKSYDQKQMKNKWDQLKKEWKLWRELKRGETGLGWNSSRKTIDASDEWWDERLKVVPTAKKFRYSGITPEFEEKLDRMFSQVVATGDLAWAPSSRNLEHESVDERDMSDDGDSRTVEDLSPNATGMRVDTTSREVLALTLYILAQNESMRLTKERFQHSTETISRYFLAGITALKKLSSDIIAPTDEHFGEIPQHILNDTRYMPYFENCIGAIDGTHIGARVPPELQAAYIGRHGTPTQNIMAVCDFNMCFTFVLAGWEGSTHDSRIFQRALMEPSYHFPFPPTGKILIIKLE</sequence>
<dbReference type="InterPro" id="IPR024752">
    <property type="entry name" value="Myb/SANT-like_dom"/>
</dbReference>
<dbReference type="GO" id="GO:0046872">
    <property type="term" value="F:metal ion binding"/>
    <property type="evidence" value="ECO:0007669"/>
    <property type="project" value="UniProtKB-KW"/>
</dbReference>
<dbReference type="EMBL" id="JBBWWQ010000001">
    <property type="protein sequence ID" value="KAK8956825.1"/>
    <property type="molecule type" value="Genomic_DNA"/>
</dbReference>
<feature type="domain" description="Myb/SANT-like" evidence="4">
    <location>
        <begin position="12"/>
        <end position="106"/>
    </location>
</feature>
<organism evidence="7 8">
    <name type="scientific">Platanthera zijinensis</name>
    <dbReference type="NCBI Taxonomy" id="2320716"/>
    <lineage>
        <taxon>Eukaryota</taxon>
        <taxon>Viridiplantae</taxon>
        <taxon>Streptophyta</taxon>
        <taxon>Embryophyta</taxon>
        <taxon>Tracheophyta</taxon>
        <taxon>Spermatophyta</taxon>
        <taxon>Magnoliopsida</taxon>
        <taxon>Liliopsida</taxon>
        <taxon>Asparagales</taxon>
        <taxon>Orchidaceae</taxon>
        <taxon>Orchidoideae</taxon>
        <taxon>Orchideae</taxon>
        <taxon>Orchidinae</taxon>
        <taxon>Platanthera</taxon>
    </lineage>
</organism>
<accession>A0AAP0C125</accession>
<dbReference type="Pfam" id="PF26138">
    <property type="entry name" value="DUF8040"/>
    <property type="match status" value="1"/>
</dbReference>
<comment type="cofactor">
    <cofactor evidence="1">
        <name>a divalent metal cation</name>
        <dbReference type="ChEBI" id="CHEBI:60240"/>
    </cofactor>
</comment>
<evidence type="ECO:0000313" key="8">
    <source>
        <dbReference type="Proteomes" id="UP001418222"/>
    </source>
</evidence>
<evidence type="ECO:0000256" key="1">
    <source>
        <dbReference type="ARBA" id="ARBA00001968"/>
    </source>
</evidence>
<feature type="domain" description="DUF8040" evidence="6">
    <location>
        <begin position="185"/>
        <end position="228"/>
    </location>
</feature>
<evidence type="ECO:0008006" key="9">
    <source>
        <dbReference type="Google" id="ProtNLM"/>
    </source>
</evidence>
<evidence type="ECO:0000259" key="6">
    <source>
        <dbReference type="Pfam" id="PF26138"/>
    </source>
</evidence>
<feature type="region of interest" description="Disordered" evidence="3">
    <location>
        <begin position="150"/>
        <end position="180"/>
    </location>
</feature>